<accession>A0ACC2ASK2</accession>
<evidence type="ECO:0000313" key="1">
    <source>
        <dbReference type="EMBL" id="KAJ7520525.1"/>
    </source>
</evidence>
<keyword evidence="2" id="KW-1185">Reference proteome</keyword>
<organism evidence="1 2">
    <name type="scientific">Diphasiastrum complanatum</name>
    <name type="common">Issler's clubmoss</name>
    <name type="synonym">Lycopodium complanatum</name>
    <dbReference type="NCBI Taxonomy" id="34168"/>
    <lineage>
        <taxon>Eukaryota</taxon>
        <taxon>Viridiplantae</taxon>
        <taxon>Streptophyta</taxon>
        <taxon>Embryophyta</taxon>
        <taxon>Tracheophyta</taxon>
        <taxon>Lycopodiopsida</taxon>
        <taxon>Lycopodiales</taxon>
        <taxon>Lycopodiaceae</taxon>
        <taxon>Lycopodioideae</taxon>
        <taxon>Diphasiastrum</taxon>
    </lineage>
</organism>
<reference evidence="2" key="1">
    <citation type="journal article" date="2024" name="Proc. Natl. Acad. Sci. U.S.A.">
        <title>Extraordinary preservation of gene collinearity over three hundred million years revealed in homosporous lycophytes.</title>
        <authorList>
            <person name="Li C."/>
            <person name="Wickell D."/>
            <person name="Kuo L.Y."/>
            <person name="Chen X."/>
            <person name="Nie B."/>
            <person name="Liao X."/>
            <person name="Peng D."/>
            <person name="Ji J."/>
            <person name="Jenkins J."/>
            <person name="Williams M."/>
            <person name="Shu S."/>
            <person name="Plott C."/>
            <person name="Barry K."/>
            <person name="Rajasekar S."/>
            <person name="Grimwood J."/>
            <person name="Han X."/>
            <person name="Sun S."/>
            <person name="Hou Z."/>
            <person name="He W."/>
            <person name="Dai G."/>
            <person name="Sun C."/>
            <person name="Schmutz J."/>
            <person name="Leebens-Mack J.H."/>
            <person name="Li F.W."/>
            <person name="Wang L."/>
        </authorList>
    </citation>
    <scope>NUCLEOTIDE SEQUENCE [LARGE SCALE GENOMIC DNA]</scope>
    <source>
        <strain evidence="2">cv. PW_Plant_1</strain>
    </source>
</reference>
<protein>
    <submittedName>
        <fullName evidence="1">Uncharacterized protein</fullName>
    </submittedName>
</protein>
<dbReference type="Proteomes" id="UP001162992">
    <property type="component" value="Chromosome 19"/>
</dbReference>
<proteinExistence type="predicted"/>
<evidence type="ECO:0000313" key="2">
    <source>
        <dbReference type="Proteomes" id="UP001162992"/>
    </source>
</evidence>
<comment type="caution">
    <text evidence="1">The sequence shown here is derived from an EMBL/GenBank/DDBJ whole genome shotgun (WGS) entry which is preliminary data.</text>
</comment>
<name>A0ACC2ASK2_DIPCM</name>
<sequence>MGVGNGSSRISPVSNKLDSKLETVALPDSTENAGNGFVPKANTCKTRRVEKMVTGISENGSGHNAMKPRAEKGASKSKQIDEVERCDKDSLLPLAVTSERKLWRSGAHEQGSVKLFASDLKKDLAKSFHSTPMIASRQVKQKNETSLLLAWQREQKRTRKSDNVLTGEEVEVLGNVKLQCTSLRRNNSRAAKKVINYSEDFDEGINYNRSKLNKIEPVEENARNRMGNKRVKGHASDLKAEDNILIAKPSSSMSAIAEANDKHCEPDDIRTTLQQVPAKKIGKLPPKYGQRLRTQSVCDLGDDGPSVVFASKDSKSPILSNLSVRTNTLAKGNTGRKVLPASCRKRDLTLDITHCGEGVGGMELEVMSSAKPDINCMDQCNQTRPKRERKDAVNNLKPVDSANTEVFNDKGNTGRKDLLAYCRKRNLASDVTSCGEGVVGMGLEVMSSANSDVKGMNQNNQRGPKRGRKDTVNNLKSVDSANAEVSRKKSLASDVTNCSAVVGGRRLEVMSSMKPDIKVMDKNSQRGSKRGGKDVVNDAKSVDLANAEVVNDKGNAGKKELPAVCRKQKLDMTNYGEHLGGMGSEVMSSARLDVEGMDQNKQRGPKRGRTCTFENLTPVELANAKVFDDNGNSFRKELPATCRKQNLTSDMTNCVEGAGRMGLEVMMSGVMPDVKGVDQSNQRGPKRGRKVTINNHNPVDLANPEAFNDKIYECFPVRVNDLSKILAKTLPECQSKFGESQEGIEFATADGVQVSVSDLDDNEVPCKAVASFEDADLPAKVVDCCKQLGKLTILQTYTLPLLLAGHDIFCHAGPSSGQVVTYGVPAMVHILTRKKSFSRTRPSPACLVLTASSELVQQVTQSLEKTFSSLRVKIANIVDGDLTQEEKNTLKPGKAILIATPESLQKALENGRCSLAHVSFLILDRADTMLHGSFETAIRDILGQTPSSRQTAIFASMWLPELEQLLKDAVHRANAVKIGVRDLRALEGTVEGPNIIQIVEVLEETARDTRLTALVQGYQKSQSNRVLVFALYKEEALHIVGLLRQRGWKVTTVHGGMQDTDRTHALVSFRNGSCLILVATDVASRGLAIPYVDYIINYSFPYTLEDYALRLGQTGKTGQSGTVHTFFTLADQAHAHELVGLLRKSEQVVPEELLKMASQTNKHE</sequence>
<gene>
    <name evidence="1" type="ORF">O6H91_19G009300</name>
</gene>
<dbReference type="EMBL" id="CM055110">
    <property type="protein sequence ID" value="KAJ7520525.1"/>
    <property type="molecule type" value="Genomic_DNA"/>
</dbReference>